<feature type="domain" description="EF-hand" evidence="3">
    <location>
        <begin position="69"/>
        <end position="85"/>
    </location>
</feature>
<dbReference type="EMBL" id="CP027792">
    <property type="protein sequence ID" value="AVP56560.1"/>
    <property type="molecule type" value="Genomic_DNA"/>
</dbReference>
<sequence length="118" mass="12066">MPQTTRRHLPSFDARSVMLFAALSMGGALAHAQPPAPAPSAQIGPSAPTATPTFGPGTAAAPASTTASAFERADTNRDGQLSAAEAAQLPAIGNRFKQLDKDHNGSLSRAEFEAGDKP</sequence>
<feature type="chain" id="PRO_5015141193" evidence="2">
    <location>
        <begin position="31"/>
        <end position="118"/>
    </location>
</feature>
<dbReference type="Pfam" id="PF13202">
    <property type="entry name" value="EF-hand_5"/>
    <property type="match status" value="2"/>
</dbReference>
<dbReference type="InterPro" id="IPR018247">
    <property type="entry name" value="EF_Hand_1_Ca_BS"/>
</dbReference>
<feature type="domain" description="EF-hand" evidence="3">
    <location>
        <begin position="96"/>
        <end position="113"/>
    </location>
</feature>
<organism evidence="4 5">
    <name type="scientific">Pulveribacter suum</name>
    <dbReference type="NCBI Taxonomy" id="2116657"/>
    <lineage>
        <taxon>Bacteria</taxon>
        <taxon>Pseudomonadati</taxon>
        <taxon>Pseudomonadota</taxon>
        <taxon>Betaproteobacteria</taxon>
        <taxon>Burkholderiales</taxon>
        <taxon>Comamonadaceae</taxon>
        <taxon>Pulveribacter</taxon>
    </lineage>
</organism>
<keyword evidence="2" id="KW-0732">Signal</keyword>
<gene>
    <name evidence="4" type="ORF">C7H73_01950</name>
</gene>
<dbReference type="AlphaFoldDB" id="A0A2P1NHV1"/>
<feature type="region of interest" description="Disordered" evidence="1">
    <location>
        <begin position="28"/>
        <end position="69"/>
    </location>
</feature>
<dbReference type="GO" id="GO:0005509">
    <property type="term" value="F:calcium ion binding"/>
    <property type="evidence" value="ECO:0007669"/>
    <property type="project" value="InterPro"/>
</dbReference>
<dbReference type="Proteomes" id="UP000241829">
    <property type="component" value="Chromosome"/>
</dbReference>
<feature type="compositionally biased region" description="Basic and acidic residues" evidence="1">
    <location>
        <begin position="97"/>
        <end position="118"/>
    </location>
</feature>
<dbReference type="OrthoDB" id="8914005at2"/>
<keyword evidence="5" id="KW-1185">Reference proteome</keyword>
<name>A0A2P1NHV1_9BURK</name>
<feature type="region of interest" description="Disordered" evidence="1">
    <location>
        <begin position="95"/>
        <end position="118"/>
    </location>
</feature>
<evidence type="ECO:0000313" key="4">
    <source>
        <dbReference type="EMBL" id="AVP56560.1"/>
    </source>
</evidence>
<feature type="signal peptide" evidence="2">
    <location>
        <begin position="1"/>
        <end position="30"/>
    </location>
</feature>
<dbReference type="InterPro" id="IPR011992">
    <property type="entry name" value="EF-hand-dom_pair"/>
</dbReference>
<evidence type="ECO:0000313" key="5">
    <source>
        <dbReference type="Proteomes" id="UP000241829"/>
    </source>
</evidence>
<proteinExistence type="predicted"/>
<dbReference type="PROSITE" id="PS00018">
    <property type="entry name" value="EF_HAND_1"/>
    <property type="match status" value="1"/>
</dbReference>
<evidence type="ECO:0000256" key="1">
    <source>
        <dbReference type="SAM" id="MobiDB-lite"/>
    </source>
</evidence>
<accession>A0A2P1NHV1</accession>
<dbReference type="Gene3D" id="1.10.238.10">
    <property type="entry name" value="EF-hand"/>
    <property type="match status" value="1"/>
</dbReference>
<dbReference type="SUPFAM" id="SSF47473">
    <property type="entry name" value="EF-hand"/>
    <property type="match status" value="1"/>
</dbReference>
<reference evidence="5" key="1">
    <citation type="submission" date="2018-03" db="EMBL/GenBank/DDBJ databases">
        <title>Genome sequencing of Melaminivora sp. strain SC2-7.</title>
        <authorList>
            <person name="Kim S.-J."/>
            <person name="Heo J."/>
            <person name="Ahn J.-H."/>
            <person name="Kwon S.-W."/>
        </authorList>
    </citation>
    <scope>NUCLEOTIDE SEQUENCE [LARGE SCALE GENOMIC DNA]</scope>
    <source>
        <strain evidence="5">SC2-7</strain>
    </source>
</reference>
<dbReference type="KEGG" id="melm:C7H73_01950"/>
<evidence type="ECO:0000259" key="3">
    <source>
        <dbReference type="Pfam" id="PF13202"/>
    </source>
</evidence>
<evidence type="ECO:0000256" key="2">
    <source>
        <dbReference type="SAM" id="SignalP"/>
    </source>
</evidence>
<protein>
    <submittedName>
        <fullName evidence="4">Calcium-binding protein</fullName>
    </submittedName>
</protein>
<dbReference type="InterPro" id="IPR002048">
    <property type="entry name" value="EF_hand_dom"/>
</dbReference>